<evidence type="ECO:0000256" key="1">
    <source>
        <dbReference type="SAM" id="Phobius"/>
    </source>
</evidence>
<sequence length="49" mass="5433">MLIFVVFEFQLMLAFQLLLLAIEPAVVFAVISFAVQLLAFAVYAVLAID</sequence>
<keyword evidence="1" id="KW-1133">Transmembrane helix</keyword>
<reference evidence="2" key="2">
    <citation type="submission" date="2015-03" db="EMBL/GenBank/DDBJ databases">
        <authorList>
            <person name="Chow C.-E.T."/>
            <person name="Winget D.M."/>
            <person name="White R.A.III."/>
            <person name="Hallam S.J."/>
            <person name="Suttle C.A."/>
        </authorList>
    </citation>
    <scope>NUCLEOTIDE SEQUENCE</scope>
    <source>
        <strain evidence="2">Oxic3_1</strain>
    </source>
</reference>
<protein>
    <submittedName>
        <fullName evidence="2">Uncharacterized protein</fullName>
    </submittedName>
</protein>
<reference evidence="2" key="1">
    <citation type="journal article" date="2015" name="Front. Microbiol.">
        <title>Combining genomic sequencing methods to explore viral diversity and reveal potential virus-host interactions.</title>
        <authorList>
            <person name="Chow C.E."/>
            <person name="Winget D.M."/>
            <person name="White R.A.III."/>
            <person name="Hallam S.J."/>
            <person name="Suttle C.A."/>
        </authorList>
    </citation>
    <scope>NUCLEOTIDE SEQUENCE</scope>
    <source>
        <strain evidence="2">Oxic3_1</strain>
    </source>
</reference>
<name>A0A0F7L9P3_9VIRU</name>
<accession>A0A0F7L9P3</accession>
<proteinExistence type="predicted"/>
<keyword evidence="1" id="KW-0812">Transmembrane</keyword>
<evidence type="ECO:0000313" key="2">
    <source>
        <dbReference type="EMBL" id="AKH48640.1"/>
    </source>
</evidence>
<feature type="transmembrane region" description="Helical" evidence="1">
    <location>
        <begin position="20"/>
        <end position="46"/>
    </location>
</feature>
<keyword evidence="1" id="KW-0472">Membrane</keyword>
<dbReference type="EMBL" id="KR029607">
    <property type="protein sequence ID" value="AKH48640.1"/>
    <property type="molecule type" value="Genomic_DNA"/>
</dbReference>
<organism evidence="2">
    <name type="scientific">uncultured marine virus</name>
    <dbReference type="NCBI Taxonomy" id="186617"/>
    <lineage>
        <taxon>Viruses</taxon>
        <taxon>environmental samples</taxon>
    </lineage>
</organism>